<evidence type="ECO:0000256" key="1">
    <source>
        <dbReference type="ARBA" id="ARBA00005790"/>
    </source>
</evidence>
<sequence>SVRVKPTDTPFLDFILLYFVPFSLLLNQFCSNLDKGWNCVFRWNFMEHTGVSGNLYGTSKAAVRAVQAVNRICLLDVVLQGVRNVGKTDLRPICIFLRSPSLDHLEQRNTDTEQRNTDTGQSLAAARADLKPGEQQGARPL</sequence>
<reference evidence="7" key="1">
    <citation type="journal article" date="2019" name="IScience">
        <title>Narwhal Genome Reveals Long-Term Low Genetic Diversity despite Current Large Abundance Size.</title>
        <authorList>
            <person name="Westbury M.V."/>
            <person name="Petersen B."/>
            <person name="Garde E."/>
            <person name="Heide-Jorgensen M.P."/>
            <person name="Lorenzen E.D."/>
        </authorList>
    </citation>
    <scope>NUCLEOTIDE SEQUENCE [LARGE SCALE GENOMIC DNA]</scope>
</reference>
<dbReference type="Gene3D" id="3.40.50.300">
    <property type="entry name" value="P-loop containing nucleotide triphosphate hydrolases"/>
    <property type="match status" value="1"/>
</dbReference>
<dbReference type="Pfam" id="PF00625">
    <property type="entry name" value="Guanylate_kin"/>
    <property type="match status" value="1"/>
</dbReference>
<dbReference type="PANTHER" id="PTHR23117:SF13">
    <property type="entry name" value="GUANYLATE KINASE"/>
    <property type="match status" value="1"/>
</dbReference>
<feature type="domain" description="Guanylate kinase-like" evidence="5">
    <location>
        <begin position="1"/>
        <end position="141"/>
    </location>
</feature>
<dbReference type="Gene3D" id="3.30.63.10">
    <property type="entry name" value="Guanylate Kinase phosphate binding domain"/>
    <property type="match status" value="1"/>
</dbReference>
<dbReference type="PROSITE" id="PS50052">
    <property type="entry name" value="GUANYLATE_KINASE_2"/>
    <property type="match status" value="1"/>
</dbReference>
<dbReference type="EMBL" id="RWIC01000119">
    <property type="protein sequence ID" value="TKC49479.1"/>
    <property type="molecule type" value="Genomic_DNA"/>
</dbReference>
<gene>
    <name evidence="6" type="ORF">EI555_008432</name>
</gene>
<comment type="similarity">
    <text evidence="1">Belongs to the guanylate kinase family.</text>
</comment>
<evidence type="ECO:0000313" key="6">
    <source>
        <dbReference type="EMBL" id="TKC49479.1"/>
    </source>
</evidence>
<evidence type="ECO:0000256" key="3">
    <source>
        <dbReference type="ARBA" id="ARBA00022777"/>
    </source>
</evidence>
<keyword evidence="2" id="KW-0808">Transferase</keyword>
<evidence type="ECO:0000256" key="4">
    <source>
        <dbReference type="SAM" id="MobiDB-lite"/>
    </source>
</evidence>
<dbReference type="InterPro" id="IPR008145">
    <property type="entry name" value="GK/Ca_channel_bsu"/>
</dbReference>
<proteinExistence type="inferred from homology"/>
<comment type="caution">
    <text evidence="6">The sequence shown here is derived from an EMBL/GenBank/DDBJ whole genome shotgun (WGS) entry which is preliminary data.</text>
</comment>
<dbReference type="SUPFAM" id="SSF52540">
    <property type="entry name" value="P-loop containing nucleoside triphosphate hydrolases"/>
    <property type="match status" value="1"/>
</dbReference>
<dbReference type="GO" id="GO:0005829">
    <property type="term" value="C:cytosol"/>
    <property type="evidence" value="ECO:0007669"/>
    <property type="project" value="TreeGrafter"/>
</dbReference>
<feature type="region of interest" description="Disordered" evidence="4">
    <location>
        <begin position="106"/>
        <end position="141"/>
    </location>
</feature>
<organism evidence="6 7">
    <name type="scientific">Monodon monoceros</name>
    <name type="common">Narwhal</name>
    <name type="synonym">Ceratodon monodon</name>
    <dbReference type="NCBI Taxonomy" id="40151"/>
    <lineage>
        <taxon>Eukaryota</taxon>
        <taxon>Metazoa</taxon>
        <taxon>Chordata</taxon>
        <taxon>Craniata</taxon>
        <taxon>Vertebrata</taxon>
        <taxon>Euteleostomi</taxon>
        <taxon>Mammalia</taxon>
        <taxon>Eutheria</taxon>
        <taxon>Laurasiatheria</taxon>
        <taxon>Artiodactyla</taxon>
        <taxon>Whippomorpha</taxon>
        <taxon>Cetacea</taxon>
        <taxon>Odontoceti</taxon>
        <taxon>Monodontidae</taxon>
        <taxon>Monodon</taxon>
    </lineage>
</organism>
<evidence type="ECO:0000256" key="2">
    <source>
        <dbReference type="ARBA" id="ARBA00022679"/>
    </source>
</evidence>
<keyword evidence="3" id="KW-0418">Kinase</keyword>
<dbReference type="GO" id="GO:0004385">
    <property type="term" value="F:GMP kinase activity"/>
    <property type="evidence" value="ECO:0007669"/>
    <property type="project" value="TreeGrafter"/>
</dbReference>
<evidence type="ECO:0000259" key="5">
    <source>
        <dbReference type="PROSITE" id="PS50052"/>
    </source>
</evidence>
<dbReference type="PANTHER" id="PTHR23117">
    <property type="entry name" value="GUANYLATE KINASE-RELATED"/>
    <property type="match status" value="1"/>
</dbReference>
<evidence type="ECO:0000313" key="7">
    <source>
        <dbReference type="Proteomes" id="UP000308365"/>
    </source>
</evidence>
<dbReference type="Proteomes" id="UP000308365">
    <property type="component" value="Unassembled WGS sequence"/>
</dbReference>
<name>A0A4U1FHQ6_MONMO</name>
<dbReference type="AlphaFoldDB" id="A0A4U1FHQ6"/>
<dbReference type="InterPro" id="IPR027417">
    <property type="entry name" value="P-loop_NTPase"/>
</dbReference>
<dbReference type="InterPro" id="IPR008144">
    <property type="entry name" value="Guanylate_kin-like_dom"/>
</dbReference>
<feature type="non-terminal residue" evidence="6">
    <location>
        <position position="1"/>
    </location>
</feature>
<protein>
    <recommendedName>
        <fullName evidence="5">Guanylate kinase-like domain-containing protein</fullName>
    </recommendedName>
</protein>
<feature type="compositionally biased region" description="Basic and acidic residues" evidence="4">
    <location>
        <begin position="106"/>
        <end position="116"/>
    </location>
</feature>
<accession>A0A4U1FHQ6</accession>